<feature type="binding site" evidence="13">
    <location>
        <position position="264"/>
    </location>
    <ligand>
        <name>substrate</name>
    </ligand>
</feature>
<dbReference type="Gene3D" id="3.40.50.920">
    <property type="match status" value="1"/>
</dbReference>
<keyword evidence="7 15" id="KW-0479">Metal-binding</keyword>
<dbReference type="FunFam" id="3.40.50.970:FF:000004">
    <property type="entry name" value="Transketolase"/>
    <property type="match status" value="1"/>
</dbReference>
<evidence type="ECO:0000256" key="11">
    <source>
        <dbReference type="NCBIfam" id="TIGR00232"/>
    </source>
</evidence>
<organism evidence="18 19">
    <name type="scientific">Pedobacter nyackensis</name>
    <dbReference type="NCBI Taxonomy" id="475255"/>
    <lineage>
        <taxon>Bacteria</taxon>
        <taxon>Pseudomonadati</taxon>
        <taxon>Bacteroidota</taxon>
        <taxon>Sphingobacteriia</taxon>
        <taxon>Sphingobacteriales</taxon>
        <taxon>Sphingobacteriaceae</taxon>
        <taxon>Pedobacter</taxon>
    </lineage>
</organism>
<keyword evidence="9 14" id="KW-0786">Thiamine pyrophosphate</keyword>
<dbReference type="InterPro" id="IPR033247">
    <property type="entry name" value="Transketolase_fam"/>
</dbReference>
<dbReference type="Pfam" id="PF00456">
    <property type="entry name" value="Transketolase_N"/>
    <property type="match status" value="1"/>
</dbReference>
<feature type="site" description="Important for catalytic activity" evidence="16">
    <location>
        <position position="264"/>
    </location>
</feature>
<evidence type="ECO:0000256" key="1">
    <source>
        <dbReference type="ARBA" id="ARBA00001913"/>
    </source>
</evidence>
<dbReference type="SMART" id="SM00861">
    <property type="entry name" value="Transket_pyr"/>
    <property type="match status" value="1"/>
</dbReference>
<accession>A0A1W1ZUT5</accession>
<dbReference type="InterPro" id="IPR005474">
    <property type="entry name" value="Transketolase_N"/>
</dbReference>
<dbReference type="GO" id="GO:0009052">
    <property type="term" value="P:pentose-phosphate shunt, non-oxidative branch"/>
    <property type="evidence" value="ECO:0007669"/>
    <property type="project" value="UniProtKB-ARBA"/>
</dbReference>
<evidence type="ECO:0000256" key="13">
    <source>
        <dbReference type="PIRSR" id="PIRSR605478-2"/>
    </source>
</evidence>
<feature type="binding site" evidence="15">
    <location>
        <position position="190"/>
    </location>
    <ligand>
        <name>Mg(2+)</name>
        <dbReference type="ChEBI" id="CHEBI:18420"/>
    </ligand>
</feature>
<dbReference type="PANTHER" id="PTHR43522:SF2">
    <property type="entry name" value="TRANSKETOLASE 1-RELATED"/>
    <property type="match status" value="1"/>
</dbReference>
<keyword evidence="8 15" id="KW-0460">Magnesium</keyword>
<feature type="binding site" evidence="13">
    <location>
        <position position="386"/>
    </location>
    <ligand>
        <name>substrate</name>
    </ligand>
</feature>
<dbReference type="OrthoDB" id="8732661at2"/>
<dbReference type="Gene3D" id="3.40.50.970">
    <property type="match status" value="2"/>
</dbReference>
<evidence type="ECO:0000256" key="12">
    <source>
        <dbReference type="PIRSR" id="PIRSR605478-1"/>
    </source>
</evidence>
<comment type="cofactor">
    <cofactor evidence="2">
        <name>Co(2+)</name>
        <dbReference type="ChEBI" id="CHEBI:48828"/>
    </cofactor>
</comment>
<evidence type="ECO:0000256" key="14">
    <source>
        <dbReference type="PIRSR" id="PIRSR605478-3"/>
    </source>
</evidence>
<evidence type="ECO:0000256" key="2">
    <source>
        <dbReference type="ARBA" id="ARBA00001941"/>
    </source>
</evidence>
<evidence type="ECO:0000256" key="6">
    <source>
        <dbReference type="ARBA" id="ARBA00022679"/>
    </source>
</evidence>
<feature type="binding site" evidence="15">
    <location>
        <position position="158"/>
    </location>
    <ligand>
        <name>Mg(2+)</name>
        <dbReference type="ChEBI" id="CHEBI:18420"/>
    </ligand>
</feature>
<dbReference type="GO" id="GO:0005829">
    <property type="term" value="C:cytosol"/>
    <property type="evidence" value="ECO:0007669"/>
    <property type="project" value="TreeGrafter"/>
</dbReference>
<dbReference type="FunFam" id="3.40.50.920:FF:000003">
    <property type="entry name" value="Transketolase"/>
    <property type="match status" value="1"/>
</dbReference>
<comment type="similarity">
    <text evidence="3">Belongs to the transketolase family.</text>
</comment>
<feature type="binding site" evidence="14">
    <location>
        <begin position="117"/>
        <end position="119"/>
    </location>
    <ligand>
        <name>thiamine diphosphate</name>
        <dbReference type="ChEBI" id="CHEBI:58937"/>
    </ligand>
</feature>
<evidence type="ECO:0000256" key="15">
    <source>
        <dbReference type="PIRSR" id="PIRSR605478-4"/>
    </source>
</evidence>
<feature type="binding site" evidence="14">
    <location>
        <position position="159"/>
    </location>
    <ligand>
        <name>thiamine diphosphate</name>
        <dbReference type="ChEBI" id="CHEBI:58937"/>
    </ligand>
</feature>
<dbReference type="AlphaFoldDB" id="A0A1W1ZUT5"/>
<feature type="binding site" evidence="14">
    <location>
        <position position="439"/>
    </location>
    <ligand>
        <name>thiamine diphosphate</name>
        <dbReference type="ChEBI" id="CHEBI:58937"/>
    </ligand>
</feature>
<dbReference type="NCBIfam" id="TIGR00232">
    <property type="entry name" value="tktlase_bact"/>
    <property type="match status" value="1"/>
</dbReference>
<dbReference type="FunFam" id="3.40.50.970:FF:000003">
    <property type="entry name" value="Transketolase"/>
    <property type="match status" value="1"/>
</dbReference>
<dbReference type="Proteomes" id="UP000192678">
    <property type="component" value="Unassembled WGS sequence"/>
</dbReference>
<comment type="cofactor">
    <cofactor evidence="15">
        <name>Mg(2+)</name>
        <dbReference type="ChEBI" id="CHEBI:18420"/>
    </cofactor>
    <text evidence="15">Binds 1 Mg(2+) ion per subunit. Can also utilize other divalent metal cations, such as Ca(2+), Mn(2+) and Co(2+).</text>
</comment>
<dbReference type="SUPFAM" id="SSF52922">
    <property type="entry name" value="TK C-terminal domain-like"/>
    <property type="match status" value="1"/>
</dbReference>
<feature type="binding site" evidence="13">
    <location>
        <position position="463"/>
    </location>
    <ligand>
        <name>substrate</name>
    </ligand>
</feature>
<evidence type="ECO:0000256" key="8">
    <source>
        <dbReference type="ARBA" id="ARBA00022842"/>
    </source>
</evidence>
<dbReference type="InterPro" id="IPR005475">
    <property type="entry name" value="Transketolase-like_Pyr-bd"/>
</dbReference>
<dbReference type="STRING" id="475255.SAMN04488101_10162"/>
<feature type="binding site" evidence="13">
    <location>
        <position position="471"/>
    </location>
    <ligand>
        <name>substrate</name>
    </ligand>
</feature>
<evidence type="ECO:0000256" key="3">
    <source>
        <dbReference type="ARBA" id="ARBA00007131"/>
    </source>
</evidence>
<dbReference type="CDD" id="cd07033">
    <property type="entry name" value="TPP_PYR_DXS_TK_like"/>
    <property type="match status" value="1"/>
</dbReference>
<dbReference type="InterPro" id="IPR049557">
    <property type="entry name" value="Transketolase_CS"/>
</dbReference>
<dbReference type="GO" id="GO:0046872">
    <property type="term" value="F:metal ion binding"/>
    <property type="evidence" value="ECO:0007669"/>
    <property type="project" value="UniProtKB-KW"/>
</dbReference>
<feature type="active site" description="Proton donor" evidence="12">
    <location>
        <position position="413"/>
    </location>
</feature>
<dbReference type="InterPro" id="IPR005478">
    <property type="entry name" value="Transketolase_bac-like"/>
</dbReference>
<dbReference type="PANTHER" id="PTHR43522">
    <property type="entry name" value="TRANSKETOLASE"/>
    <property type="match status" value="1"/>
</dbReference>
<evidence type="ECO:0000313" key="18">
    <source>
        <dbReference type="EMBL" id="SMC52157.1"/>
    </source>
</evidence>
<feature type="site" description="Important for catalytic activity" evidence="16">
    <location>
        <position position="29"/>
    </location>
</feature>
<dbReference type="InterPro" id="IPR055152">
    <property type="entry name" value="Transketolase-like_C_2"/>
</dbReference>
<comment type="subunit">
    <text evidence="4">Homodimer.</text>
</comment>
<dbReference type="PROSITE" id="PS00801">
    <property type="entry name" value="TRANSKETOLASE_1"/>
    <property type="match status" value="1"/>
</dbReference>
<gene>
    <name evidence="18" type="ORF">SAMN04488101_10162</name>
</gene>
<dbReference type="InterPro" id="IPR029061">
    <property type="entry name" value="THDP-binding"/>
</dbReference>
<feature type="binding site" evidence="13">
    <location>
        <position position="359"/>
    </location>
    <ligand>
        <name>substrate</name>
    </ligand>
</feature>
<dbReference type="Pfam" id="PF22613">
    <property type="entry name" value="Transketolase_C_1"/>
    <property type="match status" value="1"/>
</dbReference>
<evidence type="ECO:0000256" key="5">
    <source>
        <dbReference type="ARBA" id="ARBA00013152"/>
    </source>
</evidence>
<comment type="cofactor">
    <cofactor evidence="1">
        <name>Ca(2+)</name>
        <dbReference type="ChEBI" id="CHEBI:29108"/>
    </cofactor>
</comment>
<keyword evidence="19" id="KW-1185">Reference proteome</keyword>
<dbReference type="Pfam" id="PF02779">
    <property type="entry name" value="Transket_pyr"/>
    <property type="match status" value="1"/>
</dbReference>
<dbReference type="CDD" id="cd02012">
    <property type="entry name" value="TPP_TK"/>
    <property type="match status" value="1"/>
</dbReference>
<feature type="binding site" evidence="14">
    <location>
        <position position="69"/>
    </location>
    <ligand>
        <name>thiamine diphosphate</name>
        <dbReference type="ChEBI" id="CHEBI:58937"/>
    </ligand>
</feature>
<dbReference type="RefSeq" id="WP_084287410.1">
    <property type="nucleotide sequence ID" value="NZ_FWYB01000001.1"/>
</dbReference>
<evidence type="ECO:0000259" key="17">
    <source>
        <dbReference type="SMART" id="SM00861"/>
    </source>
</evidence>
<evidence type="ECO:0000313" key="19">
    <source>
        <dbReference type="Proteomes" id="UP000192678"/>
    </source>
</evidence>
<evidence type="ECO:0000256" key="16">
    <source>
        <dbReference type="PIRSR" id="PIRSR605478-5"/>
    </source>
</evidence>
<dbReference type="SUPFAM" id="SSF52518">
    <property type="entry name" value="Thiamin diphosphate-binding fold (THDP-binding)"/>
    <property type="match status" value="2"/>
</dbReference>
<feature type="domain" description="Transketolase-like pyrimidine-binding" evidence="17">
    <location>
        <begin position="356"/>
        <end position="527"/>
    </location>
</feature>
<proteinExistence type="inferred from homology"/>
<reference evidence="18 19" key="1">
    <citation type="submission" date="2017-04" db="EMBL/GenBank/DDBJ databases">
        <authorList>
            <person name="Afonso C.L."/>
            <person name="Miller P.J."/>
            <person name="Scott M.A."/>
            <person name="Spackman E."/>
            <person name="Goraichik I."/>
            <person name="Dimitrov K.M."/>
            <person name="Suarez D.L."/>
            <person name="Swayne D.E."/>
        </authorList>
    </citation>
    <scope>NUCLEOTIDE SEQUENCE [LARGE SCALE GENOMIC DNA]</scope>
    <source>
        <strain evidence="18 19">DSM 19625</strain>
    </source>
</reference>
<evidence type="ECO:0000256" key="10">
    <source>
        <dbReference type="ARBA" id="ARBA00049473"/>
    </source>
</evidence>
<feature type="binding site" evidence="13">
    <location>
        <position position="522"/>
    </location>
    <ligand>
        <name>substrate</name>
    </ligand>
</feature>
<feature type="binding site" evidence="15">
    <location>
        <position position="188"/>
    </location>
    <ligand>
        <name>Mg(2+)</name>
        <dbReference type="ChEBI" id="CHEBI:18420"/>
    </ligand>
</feature>
<evidence type="ECO:0000256" key="7">
    <source>
        <dbReference type="ARBA" id="ARBA00022723"/>
    </source>
</evidence>
<sequence length="673" mass="74560">MKIDPIQQLCINTVRVLSIDAVQRANSGHPGTPMGLAPIGHVLWTESMTYNPKNPEWANRDRFILSAGHACMLQYSFLYLTGYDITMNDMKSFRQLHSKTAGHPEYGLLAGIEVTTGPLGQGFANGIGFAIAQKHMARRYNKPGFDLFDYKIYAICSDGDMMEGVSSEAASIAGHLQLGNIIYLYDDNHITIEGNTELAFDEDVAQRFEAYGWHVQVLPDGNDIDALSAAIKNAQKETKRPSLIKVRTHIGYGSPNKMDTAAAHGAPLGEDEVKLVKKNLGFDPDKHFEVSPEVQRYYREAGKRGIKKEQEWNELYKRYKEKHTALASEYELISSGKLPEGWKEKLPVFKAGEEKIATRKASGKVLNAIAGDLPNLMGGSADLSPSTDTDLKAYESFSSGHYSGRIFHFGVREHAMGAILNGMALSKCIIPYGATFLIFSDYMRPPIRLAAIMKIRPIFIYTHDSIALGEDGTTHQPVEQLIGLRSVPNLTVIRPADANETAQAWRVALEHSGGPVALILTRQELPVIDQEKYTKATKLEKGAYILSESEKPAQIILIGTGSEVQLLLNAQQQLKAKNVAARVISMPSWELFEKQDDVYKEKIFPKALRKRLAVEAGSPLGWHKYVTDEGDVIGINKFGESAPGEEVWEEYGFTAENVVKRAMALLEELKSSV</sequence>
<dbReference type="GO" id="GO:0004802">
    <property type="term" value="F:transketolase activity"/>
    <property type="evidence" value="ECO:0007669"/>
    <property type="project" value="UniProtKB-UniRule"/>
</dbReference>
<protein>
    <recommendedName>
        <fullName evidence="5 11">Transketolase</fullName>
        <ecNumber evidence="5 11">2.2.1.1</ecNumber>
    </recommendedName>
</protein>
<keyword evidence="6" id="KW-0808">Transferase</keyword>
<evidence type="ECO:0000256" key="4">
    <source>
        <dbReference type="ARBA" id="ARBA00011738"/>
    </source>
</evidence>
<dbReference type="InterPro" id="IPR009014">
    <property type="entry name" value="Transketo_C/PFOR_II"/>
</dbReference>
<feature type="binding site" evidence="13">
    <location>
        <position position="29"/>
    </location>
    <ligand>
        <name>substrate</name>
    </ligand>
</feature>
<comment type="catalytic activity">
    <reaction evidence="10">
        <text>D-sedoheptulose 7-phosphate + D-glyceraldehyde 3-phosphate = aldehydo-D-ribose 5-phosphate + D-xylulose 5-phosphate</text>
        <dbReference type="Rhea" id="RHEA:10508"/>
        <dbReference type="ChEBI" id="CHEBI:57483"/>
        <dbReference type="ChEBI" id="CHEBI:57737"/>
        <dbReference type="ChEBI" id="CHEBI:58273"/>
        <dbReference type="ChEBI" id="CHEBI:59776"/>
        <dbReference type="EC" id="2.2.1.1"/>
    </reaction>
</comment>
<feature type="binding site" evidence="14">
    <location>
        <position position="264"/>
    </location>
    <ligand>
        <name>thiamine diphosphate</name>
        <dbReference type="ChEBI" id="CHEBI:58937"/>
    </ligand>
</feature>
<dbReference type="EC" id="2.2.1.1" evidence="5 11"/>
<evidence type="ECO:0000256" key="9">
    <source>
        <dbReference type="ARBA" id="ARBA00023052"/>
    </source>
</evidence>
<dbReference type="EMBL" id="FWYB01000001">
    <property type="protein sequence ID" value="SMC52157.1"/>
    <property type="molecule type" value="Genomic_DNA"/>
</dbReference>
<feature type="binding site" evidence="13">
    <location>
        <position position="475"/>
    </location>
    <ligand>
        <name>substrate</name>
    </ligand>
</feature>
<comment type="cofactor">
    <cofactor evidence="14">
        <name>thiamine diphosphate</name>
        <dbReference type="ChEBI" id="CHEBI:58937"/>
    </cofactor>
    <text evidence="14">Binds 1 thiamine pyrophosphate per subunit. During the reaction, the substrate forms a covalent intermediate with the cofactor.</text>
</comment>
<feature type="binding site" evidence="14">
    <location>
        <position position="188"/>
    </location>
    <ligand>
        <name>thiamine diphosphate</name>
        <dbReference type="ChEBI" id="CHEBI:58937"/>
    </ligand>
</feature>
<name>A0A1W1ZUT5_9SPHI</name>